<protein>
    <submittedName>
        <fullName evidence="1">Uncharacterized protein</fullName>
    </submittedName>
</protein>
<dbReference type="Proteomes" id="UP001287356">
    <property type="component" value="Unassembled WGS sequence"/>
</dbReference>
<comment type="caution">
    <text evidence="1">The sequence shown here is derived from an EMBL/GenBank/DDBJ whole genome shotgun (WGS) entry which is preliminary data.</text>
</comment>
<reference evidence="1" key="2">
    <citation type="submission" date="2023-06" db="EMBL/GenBank/DDBJ databases">
        <authorList>
            <consortium name="Lawrence Berkeley National Laboratory"/>
            <person name="Haridas S."/>
            <person name="Hensen N."/>
            <person name="Bonometti L."/>
            <person name="Westerberg I."/>
            <person name="Brannstrom I.O."/>
            <person name="Guillou S."/>
            <person name="Cros-Aarteil S."/>
            <person name="Calhoun S."/>
            <person name="Kuo A."/>
            <person name="Mondo S."/>
            <person name="Pangilinan J."/>
            <person name="Riley R."/>
            <person name="Labutti K."/>
            <person name="Andreopoulos B."/>
            <person name="Lipzen A."/>
            <person name="Chen C."/>
            <person name="Yanf M."/>
            <person name="Daum C."/>
            <person name="Ng V."/>
            <person name="Clum A."/>
            <person name="Steindorff A."/>
            <person name="Ohm R."/>
            <person name="Martin F."/>
            <person name="Silar P."/>
            <person name="Natvig D."/>
            <person name="Lalanne C."/>
            <person name="Gautier V."/>
            <person name="Ament-Velasquez S.L."/>
            <person name="Kruys A."/>
            <person name="Hutchinson M.I."/>
            <person name="Powell A.J."/>
            <person name="Barry K."/>
            <person name="Miller A.N."/>
            <person name="Grigoriev I.V."/>
            <person name="Debuchy R."/>
            <person name="Gladieux P."/>
            <person name="Thoren M.H."/>
            <person name="Johannesson H."/>
        </authorList>
    </citation>
    <scope>NUCLEOTIDE SEQUENCE</scope>
    <source>
        <strain evidence="1">CBS 958.72</strain>
    </source>
</reference>
<dbReference type="EMBL" id="JAULSN010000006">
    <property type="protein sequence ID" value="KAK3369555.1"/>
    <property type="molecule type" value="Genomic_DNA"/>
</dbReference>
<dbReference type="AlphaFoldDB" id="A0AAE0N453"/>
<gene>
    <name evidence="1" type="ORF">B0T24DRAFT_681560</name>
</gene>
<keyword evidence="2" id="KW-1185">Reference proteome</keyword>
<evidence type="ECO:0000313" key="1">
    <source>
        <dbReference type="EMBL" id="KAK3369555.1"/>
    </source>
</evidence>
<organism evidence="1 2">
    <name type="scientific">Lasiosphaeria ovina</name>
    <dbReference type="NCBI Taxonomy" id="92902"/>
    <lineage>
        <taxon>Eukaryota</taxon>
        <taxon>Fungi</taxon>
        <taxon>Dikarya</taxon>
        <taxon>Ascomycota</taxon>
        <taxon>Pezizomycotina</taxon>
        <taxon>Sordariomycetes</taxon>
        <taxon>Sordariomycetidae</taxon>
        <taxon>Sordariales</taxon>
        <taxon>Lasiosphaeriaceae</taxon>
        <taxon>Lasiosphaeria</taxon>
    </lineage>
</organism>
<accession>A0AAE0N453</accession>
<sequence length="49" mass="5747">MASLLGYGKPHPGIYHTWAIKFDRRDSDWTKQRLIWYRDGAEFYAVTGA</sequence>
<evidence type="ECO:0000313" key="2">
    <source>
        <dbReference type="Proteomes" id="UP001287356"/>
    </source>
</evidence>
<name>A0AAE0N453_9PEZI</name>
<proteinExistence type="predicted"/>
<reference evidence="1" key="1">
    <citation type="journal article" date="2023" name="Mol. Phylogenet. Evol.">
        <title>Genome-scale phylogeny and comparative genomics of the fungal order Sordariales.</title>
        <authorList>
            <person name="Hensen N."/>
            <person name="Bonometti L."/>
            <person name="Westerberg I."/>
            <person name="Brannstrom I.O."/>
            <person name="Guillou S."/>
            <person name="Cros-Aarteil S."/>
            <person name="Calhoun S."/>
            <person name="Haridas S."/>
            <person name="Kuo A."/>
            <person name="Mondo S."/>
            <person name="Pangilinan J."/>
            <person name="Riley R."/>
            <person name="LaButti K."/>
            <person name="Andreopoulos B."/>
            <person name="Lipzen A."/>
            <person name="Chen C."/>
            <person name="Yan M."/>
            <person name="Daum C."/>
            <person name="Ng V."/>
            <person name="Clum A."/>
            <person name="Steindorff A."/>
            <person name="Ohm R.A."/>
            <person name="Martin F."/>
            <person name="Silar P."/>
            <person name="Natvig D.O."/>
            <person name="Lalanne C."/>
            <person name="Gautier V."/>
            <person name="Ament-Velasquez S.L."/>
            <person name="Kruys A."/>
            <person name="Hutchinson M.I."/>
            <person name="Powell A.J."/>
            <person name="Barry K."/>
            <person name="Miller A.N."/>
            <person name="Grigoriev I.V."/>
            <person name="Debuchy R."/>
            <person name="Gladieux P."/>
            <person name="Hiltunen Thoren M."/>
            <person name="Johannesson H."/>
        </authorList>
    </citation>
    <scope>NUCLEOTIDE SEQUENCE</scope>
    <source>
        <strain evidence="1">CBS 958.72</strain>
    </source>
</reference>